<evidence type="ECO:0000313" key="1">
    <source>
        <dbReference type="EMBL" id="EHC48004.1"/>
    </source>
</evidence>
<reference evidence="1 2" key="1">
    <citation type="journal article" date="2011" name="BMC Genomics">
        <title>Genome sequencing reveals diversification of virulence factor content and possible host adaptation in distinct subpopulations of Salmonella enterica.</title>
        <authorList>
            <person name="den Bakker H.C."/>
            <person name="Moreno Switt A.I."/>
            <person name="Govoni G."/>
            <person name="Cummings C.A."/>
            <person name="Ranieri M.L."/>
            <person name="Degoricija L."/>
            <person name="Hoelzer K."/>
            <person name="Rodriguez-Rivera L.D."/>
            <person name="Brown S."/>
            <person name="Bolchacova E."/>
            <person name="Furtado M.R."/>
            <person name="Wiedmann M."/>
        </authorList>
    </citation>
    <scope>NUCLEOTIDE SEQUENCE [LARGE SCALE GENOMIC DNA]</scope>
    <source>
        <strain evidence="1 2">R8-3668</strain>
    </source>
</reference>
<organism evidence="1 2">
    <name type="scientific">Salmonella enterica subsp. enterica serovar Inverness str. R8-3668</name>
    <dbReference type="NCBI Taxonomy" id="913075"/>
    <lineage>
        <taxon>Bacteria</taxon>
        <taxon>Pseudomonadati</taxon>
        <taxon>Pseudomonadota</taxon>
        <taxon>Gammaproteobacteria</taxon>
        <taxon>Enterobacterales</taxon>
        <taxon>Enterobacteriaceae</taxon>
        <taxon>Salmonella</taxon>
    </lineage>
</organism>
<name>G5NLX1_SALET</name>
<dbReference type="AlphaFoldDB" id="G5NLX1"/>
<protein>
    <submittedName>
        <fullName evidence="1">Uncharacterized protein</fullName>
    </submittedName>
</protein>
<feature type="non-terminal residue" evidence="1">
    <location>
        <position position="32"/>
    </location>
</feature>
<sequence>MAEEVCYGLAQEYLFNVGLKMGTLEIPYYHRH</sequence>
<dbReference type="EMBL" id="AFCO01002019">
    <property type="protein sequence ID" value="EHC48004.1"/>
    <property type="molecule type" value="Genomic_DNA"/>
</dbReference>
<gene>
    <name evidence="1" type="ORF">LTSEINV_6231</name>
</gene>
<comment type="caution">
    <text evidence="1">The sequence shown here is derived from an EMBL/GenBank/DDBJ whole genome shotgun (WGS) entry which is preliminary data.</text>
</comment>
<evidence type="ECO:0000313" key="2">
    <source>
        <dbReference type="Proteomes" id="UP000003532"/>
    </source>
</evidence>
<dbReference type="Proteomes" id="UP000003532">
    <property type="component" value="Unassembled WGS sequence"/>
</dbReference>
<accession>G5NLX1</accession>
<proteinExistence type="predicted"/>